<keyword evidence="5" id="KW-1185">Reference proteome</keyword>
<dbReference type="GO" id="GO:0046872">
    <property type="term" value="F:metal ion binding"/>
    <property type="evidence" value="ECO:0007669"/>
    <property type="project" value="UniProtKB-KW"/>
</dbReference>
<dbReference type="STRING" id="279824.SAMN03080617_03146"/>
<evidence type="ECO:0000256" key="2">
    <source>
        <dbReference type="ARBA" id="ARBA00022801"/>
    </source>
</evidence>
<sequence length="384" mass="44191">MNIQSFFDPVADFLLEKKKYPENSFFHQIHIYGENFPDLKGMQIALVGIKEKRGAKKSESIERGGSEIREKLYELKKSLVPYRVADLGDLILGASLNDTYQNMRQVGEALMKQQILPIFFGGSHDLDYGQYLSYQKMKKLVSLVTIDAKVDMEETGPEDDRHTQEIVLHQPNFLFSYTHLAYQSFLVDPTLINVMEKLYFDHVRLGQVRDNFKETEPLIRDADLLSFDLCALQSADAPGAVDAQPFGLTAEEACQIFWFAGMNEKLSSIGIYGYDPYFDDANNKTAKVAAVMIWYFIEGFYSRKDSLSFKSADYIKYSVSLDAKPNVLVFYKSKRSGKWWMEIPHNETNRFDRVSTVPCSYSDYQLAQKGEIPERWINAQIKLY</sequence>
<dbReference type="PANTHER" id="PTHR11358">
    <property type="entry name" value="ARGINASE/AGMATINASE"/>
    <property type="match status" value="1"/>
</dbReference>
<dbReference type="Pfam" id="PF00491">
    <property type="entry name" value="Arginase"/>
    <property type="match status" value="1"/>
</dbReference>
<dbReference type="Gene3D" id="3.40.800.10">
    <property type="entry name" value="Ureohydrolase domain"/>
    <property type="match status" value="1"/>
</dbReference>
<dbReference type="RefSeq" id="WP_092731754.1">
    <property type="nucleotide sequence ID" value="NZ_FMXE01000025.1"/>
</dbReference>
<dbReference type="Proteomes" id="UP000198756">
    <property type="component" value="Unassembled WGS sequence"/>
</dbReference>
<dbReference type="InterPro" id="IPR006035">
    <property type="entry name" value="Ureohydrolase"/>
</dbReference>
<dbReference type="PANTHER" id="PTHR11358:SF26">
    <property type="entry name" value="GUANIDINO ACID HYDROLASE, MITOCHONDRIAL"/>
    <property type="match status" value="1"/>
</dbReference>
<dbReference type="EMBL" id="FMXE01000025">
    <property type="protein sequence ID" value="SDA89203.1"/>
    <property type="molecule type" value="Genomic_DNA"/>
</dbReference>
<dbReference type="OrthoDB" id="931936at2"/>
<proteinExistence type="inferred from homology"/>
<evidence type="ECO:0000313" key="5">
    <source>
        <dbReference type="Proteomes" id="UP000198756"/>
    </source>
</evidence>
<organism evidence="4 5">
    <name type="scientific">Algoriphagus alkaliphilus</name>
    <dbReference type="NCBI Taxonomy" id="279824"/>
    <lineage>
        <taxon>Bacteria</taxon>
        <taxon>Pseudomonadati</taxon>
        <taxon>Bacteroidota</taxon>
        <taxon>Cytophagia</taxon>
        <taxon>Cytophagales</taxon>
        <taxon>Cyclobacteriaceae</taxon>
        <taxon>Algoriphagus</taxon>
    </lineage>
</organism>
<comment type="similarity">
    <text evidence="3">Belongs to the arginase family.</text>
</comment>
<evidence type="ECO:0000313" key="4">
    <source>
        <dbReference type="EMBL" id="SDA89203.1"/>
    </source>
</evidence>
<gene>
    <name evidence="4" type="ORF">SAMN03080617_03146</name>
</gene>
<protein>
    <submittedName>
        <fullName evidence="4">Arginase family protein</fullName>
    </submittedName>
</protein>
<reference evidence="5" key="1">
    <citation type="submission" date="2016-10" db="EMBL/GenBank/DDBJ databases">
        <authorList>
            <person name="Varghese N."/>
            <person name="Submissions S."/>
        </authorList>
    </citation>
    <scope>NUCLEOTIDE SEQUENCE [LARGE SCALE GENOMIC DNA]</scope>
    <source>
        <strain evidence="5">DSM 22703</strain>
    </source>
</reference>
<keyword evidence="1" id="KW-0479">Metal-binding</keyword>
<dbReference type="InterPro" id="IPR023696">
    <property type="entry name" value="Ureohydrolase_dom_sf"/>
</dbReference>
<dbReference type="GO" id="GO:0033389">
    <property type="term" value="P:putrescine biosynthetic process from arginine, via agmatine"/>
    <property type="evidence" value="ECO:0007669"/>
    <property type="project" value="TreeGrafter"/>
</dbReference>
<accession>A0A1G5Z444</accession>
<name>A0A1G5Z444_9BACT</name>
<evidence type="ECO:0000256" key="1">
    <source>
        <dbReference type="ARBA" id="ARBA00022723"/>
    </source>
</evidence>
<dbReference type="CDD" id="cd09988">
    <property type="entry name" value="Formimidoylglutamase"/>
    <property type="match status" value="1"/>
</dbReference>
<dbReference type="SUPFAM" id="SSF52768">
    <property type="entry name" value="Arginase/deacetylase"/>
    <property type="match status" value="1"/>
</dbReference>
<evidence type="ECO:0000256" key="3">
    <source>
        <dbReference type="PROSITE-ProRule" id="PRU00742"/>
    </source>
</evidence>
<keyword evidence="2" id="KW-0378">Hydrolase</keyword>
<dbReference type="AlphaFoldDB" id="A0A1G5Z444"/>
<dbReference type="PROSITE" id="PS51409">
    <property type="entry name" value="ARGINASE_2"/>
    <property type="match status" value="1"/>
</dbReference>
<dbReference type="GO" id="GO:0008783">
    <property type="term" value="F:agmatinase activity"/>
    <property type="evidence" value="ECO:0007669"/>
    <property type="project" value="TreeGrafter"/>
</dbReference>